<dbReference type="InterPro" id="IPR036584">
    <property type="entry name" value="FliS_sf"/>
</dbReference>
<comment type="similarity">
    <text evidence="2">Belongs to the FliS family.</text>
</comment>
<dbReference type="InterPro" id="IPR003713">
    <property type="entry name" value="FliS"/>
</dbReference>
<keyword evidence="6" id="KW-0966">Cell projection</keyword>
<dbReference type="AlphaFoldDB" id="A0A517YLA5"/>
<dbReference type="Gene3D" id="1.20.120.340">
    <property type="entry name" value="Flagellar protein FliS"/>
    <property type="match status" value="1"/>
</dbReference>
<dbReference type="GO" id="GO:0005829">
    <property type="term" value="C:cytosol"/>
    <property type="evidence" value="ECO:0007669"/>
    <property type="project" value="UniProtKB-SubCell"/>
</dbReference>
<keyword evidence="7" id="KW-1185">Reference proteome</keyword>
<evidence type="ECO:0000313" key="7">
    <source>
        <dbReference type="Proteomes" id="UP000315017"/>
    </source>
</evidence>
<dbReference type="Proteomes" id="UP000315017">
    <property type="component" value="Chromosome"/>
</dbReference>
<dbReference type="GO" id="GO:0044780">
    <property type="term" value="P:bacterial-type flagellum assembly"/>
    <property type="evidence" value="ECO:0007669"/>
    <property type="project" value="InterPro"/>
</dbReference>
<evidence type="ECO:0000256" key="1">
    <source>
        <dbReference type="ARBA" id="ARBA00004514"/>
    </source>
</evidence>
<proteinExistence type="inferred from homology"/>
<evidence type="ECO:0000313" key="6">
    <source>
        <dbReference type="EMBL" id="QDU30988.1"/>
    </source>
</evidence>
<comment type="subcellular location">
    <subcellularLocation>
        <location evidence="1">Cytoplasm</location>
        <location evidence="1">Cytosol</location>
    </subcellularLocation>
</comment>
<keyword evidence="5" id="KW-0143">Chaperone</keyword>
<dbReference type="GO" id="GO:0071973">
    <property type="term" value="P:bacterial-type flagellum-dependent cell motility"/>
    <property type="evidence" value="ECO:0007669"/>
    <property type="project" value="TreeGrafter"/>
</dbReference>
<gene>
    <name evidence="6" type="primary">fliS</name>
    <name evidence="6" type="ORF">ETAA8_61410</name>
</gene>
<protein>
    <submittedName>
        <fullName evidence="6">Flagellar protein FliS</fullName>
    </submittedName>
</protein>
<keyword evidence="6" id="KW-0969">Cilium</keyword>
<dbReference type="PANTHER" id="PTHR34773">
    <property type="entry name" value="FLAGELLAR SECRETION CHAPERONE FLIS"/>
    <property type="match status" value="1"/>
</dbReference>
<dbReference type="PANTHER" id="PTHR34773:SF1">
    <property type="entry name" value="FLAGELLAR SECRETION CHAPERONE FLIS"/>
    <property type="match status" value="1"/>
</dbReference>
<evidence type="ECO:0000256" key="2">
    <source>
        <dbReference type="ARBA" id="ARBA00008787"/>
    </source>
</evidence>
<evidence type="ECO:0000256" key="4">
    <source>
        <dbReference type="ARBA" id="ARBA00022795"/>
    </source>
</evidence>
<dbReference type="SUPFAM" id="SSF101116">
    <property type="entry name" value="Flagellar export chaperone FliS"/>
    <property type="match status" value="1"/>
</dbReference>
<evidence type="ECO:0000256" key="3">
    <source>
        <dbReference type="ARBA" id="ARBA00022490"/>
    </source>
</evidence>
<accession>A0A517YLA5</accession>
<reference evidence="6 7" key="1">
    <citation type="submission" date="2019-02" db="EMBL/GenBank/DDBJ databases">
        <title>Deep-cultivation of Planctomycetes and their phenomic and genomic characterization uncovers novel biology.</title>
        <authorList>
            <person name="Wiegand S."/>
            <person name="Jogler M."/>
            <person name="Boedeker C."/>
            <person name="Pinto D."/>
            <person name="Vollmers J."/>
            <person name="Rivas-Marin E."/>
            <person name="Kohn T."/>
            <person name="Peeters S.H."/>
            <person name="Heuer A."/>
            <person name="Rast P."/>
            <person name="Oberbeckmann S."/>
            <person name="Bunk B."/>
            <person name="Jeske O."/>
            <person name="Meyerdierks A."/>
            <person name="Storesund J.E."/>
            <person name="Kallscheuer N."/>
            <person name="Luecker S."/>
            <person name="Lage O.M."/>
            <person name="Pohl T."/>
            <person name="Merkel B.J."/>
            <person name="Hornburger P."/>
            <person name="Mueller R.-W."/>
            <person name="Bruemmer F."/>
            <person name="Labrenz M."/>
            <person name="Spormann A.M."/>
            <person name="Op den Camp H."/>
            <person name="Overmann J."/>
            <person name="Amann R."/>
            <person name="Jetten M.S.M."/>
            <person name="Mascher T."/>
            <person name="Medema M.H."/>
            <person name="Devos D.P."/>
            <person name="Kaster A.-K."/>
            <person name="Ovreas L."/>
            <person name="Rohde M."/>
            <person name="Galperin M.Y."/>
            <person name="Jogler C."/>
        </authorList>
    </citation>
    <scope>NUCLEOTIDE SEQUENCE [LARGE SCALE GENOMIC DNA]</scope>
    <source>
        <strain evidence="6 7">ETA_A8</strain>
    </source>
</reference>
<dbReference type="Pfam" id="PF02561">
    <property type="entry name" value="FliS"/>
    <property type="match status" value="1"/>
</dbReference>
<dbReference type="EMBL" id="CP036274">
    <property type="protein sequence ID" value="QDU30988.1"/>
    <property type="molecule type" value="Genomic_DNA"/>
</dbReference>
<keyword evidence="4" id="KW-1005">Bacterial flagellum biogenesis</keyword>
<evidence type="ECO:0000256" key="5">
    <source>
        <dbReference type="ARBA" id="ARBA00023186"/>
    </source>
</evidence>
<sequence>MTDPRNAYLETQISTATPQKLRLMLIEGGIRKAQAVCDHWEHGRQEDGLQSLHHCQAIAQELYAGIRDDGSPLVQQVFAIYGFVIKELIEAELDLDAARVTGVLNVLQEERQTWQELCQTMPEAPVARDSYSATSQEVVAPQRVDAGNYSTGYFAPHMSSSFAPTASSGFSLEG</sequence>
<organism evidence="6 7">
    <name type="scientific">Anatilimnocola aggregata</name>
    <dbReference type="NCBI Taxonomy" id="2528021"/>
    <lineage>
        <taxon>Bacteria</taxon>
        <taxon>Pseudomonadati</taxon>
        <taxon>Planctomycetota</taxon>
        <taxon>Planctomycetia</taxon>
        <taxon>Pirellulales</taxon>
        <taxon>Pirellulaceae</taxon>
        <taxon>Anatilimnocola</taxon>
    </lineage>
</organism>
<dbReference type="OrthoDB" id="291236at2"/>
<keyword evidence="6" id="KW-0282">Flagellum</keyword>
<dbReference type="CDD" id="cd16098">
    <property type="entry name" value="FliS"/>
    <property type="match status" value="1"/>
</dbReference>
<keyword evidence="3" id="KW-0963">Cytoplasm</keyword>
<dbReference type="RefSeq" id="WP_145097382.1">
    <property type="nucleotide sequence ID" value="NZ_CP036274.1"/>
</dbReference>
<dbReference type="KEGG" id="aagg:ETAA8_61410"/>
<name>A0A517YLA5_9BACT</name>